<dbReference type="SUPFAM" id="SSF48452">
    <property type="entry name" value="TPR-like"/>
    <property type="match status" value="2"/>
</dbReference>
<dbReference type="AlphaFoldDB" id="A0A518CZM4"/>
<evidence type="ECO:0000313" key="5">
    <source>
        <dbReference type="Proteomes" id="UP000319342"/>
    </source>
</evidence>
<feature type="repeat" description="TPR" evidence="3">
    <location>
        <begin position="352"/>
        <end position="385"/>
    </location>
</feature>
<dbReference type="Pfam" id="PF13432">
    <property type="entry name" value="TPR_16"/>
    <property type="match status" value="1"/>
</dbReference>
<feature type="repeat" description="TPR" evidence="3">
    <location>
        <begin position="284"/>
        <end position="317"/>
    </location>
</feature>
<dbReference type="Proteomes" id="UP000319342">
    <property type="component" value="Chromosome"/>
</dbReference>
<organism evidence="4 5">
    <name type="scientific">Rohdeia mirabilis</name>
    <dbReference type="NCBI Taxonomy" id="2528008"/>
    <lineage>
        <taxon>Bacteria</taxon>
        <taxon>Pseudomonadati</taxon>
        <taxon>Planctomycetota</taxon>
        <taxon>Planctomycetia</taxon>
        <taxon>Planctomycetia incertae sedis</taxon>
        <taxon>Rohdeia</taxon>
    </lineage>
</organism>
<dbReference type="Pfam" id="PF14559">
    <property type="entry name" value="TPR_19"/>
    <property type="match status" value="1"/>
</dbReference>
<dbReference type="PANTHER" id="PTHR44858">
    <property type="entry name" value="TETRATRICOPEPTIDE REPEAT PROTEIN 6"/>
    <property type="match status" value="1"/>
</dbReference>
<dbReference type="SMART" id="SM00028">
    <property type="entry name" value="TPR"/>
    <property type="match status" value="6"/>
</dbReference>
<evidence type="ECO:0000313" key="4">
    <source>
        <dbReference type="EMBL" id="QDU84679.1"/>
    </source>
</evidence>
<protein>
    <submittedName>
        <fullName evidence="4">Lipoprotein NlpI</fullName>
    </submittedName>
</protein>
<dbReference type="InterPro" id="IPR011990">
    <property type="entry name" value="TPR-like_helical_dom_sf"/>
</dbReference>
<evidence type="ECO:0000256" key="2">
    <source>
        <dbReference type="ARBA" id="ARBA00022803"/>
    </source>
</evidence>
<keyword evidence="1" id="KW-0677">Repeat</keyword>
<dbReference type="PROSITE" id="PS50005">
    <property type="entry name" value="TPR"/>
    <property type="match status" value="3"/>
</dbReference>
<dbReference type="InterPro" id="IPR019734">
    <property type="entry name" value="TPR_rpt"/>
</dbReference>
<dbReference type="PANTHER" id="PTHR44858:SF1">
    <property type="entry name" value="UDP-N-ACETYLGLUCOSAMINE--PEPTIDE N-ACETYLGLUCOSAMINYLTRANSFERASE SPINDLY-RELATED"/>
    <property type="match status" value="1"/>
</dbReference>
<evidence type="ECO:0000256" key="3">
    <source>
        <dbReference type="PROSITE-ProRule" id="PRU00339"/>
    </source>
</evidence>
<dbReference type="Pfam" id="PF13181">
    <property type="entry name" value="TPR_8"/>
    <property type="match status" value="1"/>
</dbReference>
<accession>A0A518CZM4</accession>
<feature type="repeat" description="TPR" evidence="3">
    <location>
        <begin position="136"/>
        <end position="169"/>
    </location>
</feature>
<dbReference type="InterPro" id="IPR050498">
    <property type="entry name" value="Ycf3"/>
</dbReference>
<dbReference type="EMBL" id="CP036290">
    <property type="protein sequence ID" value="QDU84679.1"/>
    <property type="molecule type" value="Genomic_DNA"/>
</dbReference>
<name>A0A518CZM4_9BACT</name>
<dbReference type="Gene3D" id="1.25.40.10">
    <property type="entry name" value="Tetratricopeptide repeat domain"/>
    <property type="match status" value="2"/>
</dbReference>
<keyword evidence="5" id="KW-1185">Reference proteome</keyword>
<gene>
    <name evidence="4" type="ORF">Pla163_17910</name>
</gene>
<keyword evidence="2 3" id="KW-0802">TPR repeat</keyword>
<evidence type="ECO:0000256" key="1">
    <source>
        <dbReference type="ARBA" id="ARBA00022737"/>
    </source>
</evidence>
<sequence length="410" mass="44074">MGVAWSLALSLAACGDGAPAPASASASSSTAQSAPDLAFDGGFDGGSRALTAALDRVRAATERAPKDPAAWTERALVCEANGLDEAATAAWTRVTELAPNDARAWYHAARGRAAAGDLEGALAACDRTLALDADYAPAHWRRGTWLFELGRASAARDAFEAAARLDPTALEPVWGLARLALDAGDAERARALLEPVAERTRGRSYTFLLLASALRLLGDDARAATFADRAAEPVWIDPWKVEVLEHRVGYHEAVEGAQADIAKGDFAGAERRLVALLDEQGDDVSVTTMLASVHLAAREPERALDLLDEALERRPDHYRLHYNRALALGALERFDEQVEAAARTLELQPTFAPAWFERGKALVRLERFGAAAEALAKALEYGPRDARLERLLEQVRDRADASGDQPEDQP</sequence>
<reference evidence="4 5" key="1">
    <citation type="submission" date="2019-02" db="EMBL/GenBank/DDBJ databases">
        <title>Deep-cultivation of Planctomycetes and their phenomic and genomic characterization uncovers novel biology.</title>
        <authorList>
            <person name="Wiegand S."/>
            <person name="Jogler M."/>
            <person name="Boedeker C."/>
            <person name="Pinto D."/>
            <person name="Vollmers J."/>
            <person name="Rivas-Marin E."/>
            <person name="Kohn T."/>
            <person name="Peeters S.H."/>
            <person name="Heuer A."/>
            <person name="Rast P."/>
            <person name="Oberbeckmann S."/>
            <person name="Bunk B."/>
            <person name="Jeske O."/>
            <person name="Meyerdierks A."/>
            <person name="Storesund J.E."/>
            <person name="Kallscheuer N."/>
            <person name="Luecker S."/>
            <person name="Lage O.M."/>
            <person name="Pohl T."/>
            <person name="Merkel B.J."/>
            <person name="Hornburger P."/>
            <person name="Mueller R.-W."/>
            <person name="Bruemmer F."/>
            <person name="Labrenz M."/>
            <person name="Spormann A.M."/>
            <person name="Op den Camp H."/>
            <person name="Overmann J."/>
            <person name="Amann R."/>
            <person name="Jetten M.S.M."/>
            <person name="Mascher T."/>
            <person name="Medema M.H."/>
            <person name="Devos D.P."/>
            <person name="Kaster A.-K."/>
            <person name="Ovreas L."/>
            <person name="Rohde M."/>
            <person name="Galperin M.Y."/>
            <person name="Jogler C."/>
        </authorList>
    </citation>
    <scope>NUCLEOTIDE SEQUENCE [LARGE SCALE GENOMIC DNA]</scope>
    <source>
        <strain evidence="4 5">Pla163</strain>
    </source>
</reference>
<proteinExistence type="predicted"/>
<keyword evidence="4" id="KW-0449">Lipoprotein</keyword>